<feature type="chain" id="PRO_5025073310" description="S-protein homolog" evidence="6">
    <location>
        <begin position="32"/>
        <end position="151"/>
    </location>
</feature>
<keyword evidence="8" id="KW-1185">Reference proteome</keyword>
<reference evidence="7 8" key="1">
    <citation type="journal article" date="2017" name="Mol. Plant">
        <title>The Genome of Medicinal Plant Macleaya cordata Provides New Insights into Benzylisoquinoline Alkaloids Metabolism.</title>
        <authorList>
            <person name="Liu X."/>
            <person name="Liu Y."/>
            <person name="Huang P."/>
            <person name="Ma Y."/>
            <person name="Qing Z."/>
            <person name="Tang Q."/>
            <person name="Cao H."/>
            <person name="Cheng P."/>
            <person name="Zheng Y."/>
            <person name="Yuan Z."/>
            <person name="Zhou Y."/>
            <person name="Liu J."/>
            <person name="Tang Z."/>
            <person name="Zhuo Y."/>
            <person name="Zhang Y."/>
            <person name="Yu L."/>
            <person name="Huang J."/>
            <person name="Yang P."/>
            <person name="Peng Q."/>
            <person name="Zhang J."/>
            <person name="Jiang W."/>
            <person name="Zhang Z."/>
            <person name="Lin K."/>
            <person name="Ro D.K."/>
            <person name="Chen X."/>
            <person name="Xiong X."/>
            <person name="Shang Y."/>
            <person name="Huang S."/>
            <person name="Zeng J."/>
        </authorList>
    </citation>
    <scope>NUCLEOTIDE SEQUENCE [LARGE SCALE GENOMIC DNA]</scope>
    <source>
        <strain evidence="8">cv. BLH2017</strain>
        <tissue evidence="7">Root</tissue>
    </source>
</reference>
<dbReference type="AlphaFoldDB" id="A0A200R785"/>
<evidence type="ECO:0000313" key="8">
    <source>
        <dbReference type="Proteomes" id="UP000195402"/>
    </source>
</evidence>
<sequence>MGRVGQKLPLSSLFMLLLVLSSTWCPLPVHGWFEIYFDLITVYVMNDLAPYTTLNLHCKSKDDDLGEHKLAHGQNFNWTFHINFWQTTLYWCSMWWYDSNGQVVQGTFDIYKARRDYARKCRSQCCWFIRKDGLYLGVYKGDAKLMFHWPK</sequence>
<comment type="subcellular location">
    <subcellularLocation>
        <location evidence="1 6">Secreted</location>
    </subcellularLocation>
</comment>
<dbReference type="Proteomes" id="UP000195402">
    <property type="component" value="Unassembled WGS sequence"/>
</dbReference>
<comment type="similarity">
    <text evidence="2 6">Belongs to the plant self-incompatibility (S1) protein family.</text>
</comment>
<dbReference type="PANTHER" id="PTHR31232:SF18">
    <property type="entry name" value="S-PROTEIN HOMOLOG"/>
    <property type="match status" value="1"/>
</dbReference>
<dbReference type="EMBL" id="MVGT01000435">
    <property type="protein sequence ID" value="OVA18536.1"/>
    <property type="molecule type" value="Genomic_DNA"/>
</dbReference>
<dbReference type="GO" id="GO:0005576">
    <property type="term" value="C:extracellular region"/>
    <property type="evidence" value="ECO:0007669"/>
    <property type="project" value="UniProtKB-SubCell"/>
</dbReference>
<keyword evidence="4 6" id="KW-0964">Secreted</keyword>
<name>A0A200R785_MACCD</name>
<keyword evidence="3 6" id="KW-0713">Self-incompatibility</keyword>
<dbReference type="Pfam" id="PF05938">
    <property type="entry name" value="Self-incomp_S1"/>
    <property type="match status" value="1"/>
</dbReference>
<evidence type="ECO:0000256" key="6">
    <source>
        <dbReference type="RuleBase" id="RU367044"/>
    </source>
</evidence>
<evidence type="ECO:0000313" key="7">
    <source>
        <dbReference type="EMBL" id="OVA18536.1"/>
    </source>
</evidence>
<protein>
    <recommendedName>
        <fullName evidence="6">S-protein homolog</fullName>
    </recommendedName>
</protein>
<evidence type="ECO:0000256" key="2">
    <source>
        <dbReference type="ARBA" id="ARBA00005581"/>
    </source>
</evidence>
<dbReference type="PANTHER" id="PTHR31232">
    <property type="match status" value="1"/>
</dbReference>
<gene>
    <name evidence="7" type="ORF">BVC80_1831g66</name>
</gene>
<evidence type="ECO:0000256" key="3">
    <source>
        <dbReference type="ARBA" id="ARBA00022471"/>
    </source>
</evidence>
<organism evidence="7 8">
    <name type="scientific">Macleaya cordata</name>
    <name type="common">Five-seeded plume-poppy</name>
    <name type="synonym">Bocconia cordata</name>
    <dbReference type="NCBI Taxonomy" id="56857"/>
    <lineage>
        <taxon>Eukaryota</taxon>
        <taxon>Viridiplantae</taxon>
        <taxon>Streptophyta</taxon>
        <taxon>Embryophyta</taxon>
        <taxon>Tracheophyta</taxon>
        <taxon>Spermatophyta</taxon>
        <taxon>Magnoliopsida</taxon>
        <taxon>Ranunculales</taxon>
        <taxon>Papaveraceae</taxon>
        <taxon>Papaveroideae</taxon>
        <taxon>Macleaya</taxon>
    </lineage>
</organism>
<keyword evidence="5 6" id="KW-0732">Signal</keyword>
<dbReference type="OMA" id="LHILMAM"/>
<comment type="caution">
    <text evidence="7">The sequence shown here is derived from an EMBL/GenBank/DDBJ whole genome shotgun (WGS) entry which is preliminary data.</text>
</comment>
<dbReference type="InParanoid" id="A0A200R785"/>
<dbReference type="OrthoDB" id="1900999at2759"/>
<dbReference type="GO" id="GO:0060320">
    <property type="term" value="P:rejection of self pollen"/>
    <property type="evidence" value="ECO:0007669"/>
    <property type="project" value="UniProtKB-KW"/>
</dbReference>
<feature type="signal peptide" evidence="6">
    <location>
        <begin position="1"/>
        <end position="31"/>
    </location>
</feature>
<dbReference type="InterPro" id="IPR010264">
    <property type="entry name" value="Self-incomp_S1"/>
</dbReference>
<evidence type="ECO:0000256" key="5">
    <source>
        <dbReference type="ARBA" id="ARBA00022729"/>
    </source>
</evidence>
<evidence type="ECO:0000256" key="1">
    <source>
        <dbReference type="ARBA" id="ARBA00004613"/>
    </source>
</evidence>
<evidence type="ECO:0000256" key="4">
    <source>
        <dbReference type="ARBA" id="ARBA00022525"/>
    </source>
</evidence>
<proteinExistence type="inferred from homology"/>
<accession>A0A200R785</accession>